<dbReference type="EC" id="2.1.1.63" evidence="2"/>
<dbReference type="Gene3D" id="3.30.230.10">
    <property type="match status" value="1"/>
</dbReference>
<dbReference type="SUPFAM" id="SSF54211">
    <property type="entry name" value="Ribosomal protein S5 domain 2-like"/>
    <property type="match status" value="1"/>
</dbReference>
<reference evidence="2 3" key="1">
    <citation type="journal article" date="2013" name="BMC Genomics">
        <title>Reconstruction of the lipid metabolism for the microalga Monoraphidium neglectum from its genome sequence reveals characteristics suitable for biofuel production.</title>
        <authorList>
            <person name="Bogen C."/>
            <person name="Al-Dilaimi A."/>
            <person name="Albersmeier A."/>
            <person name="Wichmann J."/>
            <person name="Grundmann M."/>
            <person name="Rupp O."/>
            <person name="Lauersen K.J."/>
            <person name="Blifernez-Klassen O."/>
            <person name="Kalinowski J."/>
            <person name="Goesmann A."/>
            <person name="Mussgnug J.H."/>
            <person name="Kruse O."/>
        </authorList>
    </citation>
    <scope>NUCLEOTIDE SEQUENCE [LARGE SCALE GENOMIC DNA]</scope>
    <source>
        <strain evidence="2 3">SAG 48.87</strain>
    </source>
</reference>
<dbReference type="GO" id="GO:0000725">
    <property type="term" value="P:recombinational repair"/>
    <property type="evidence" value="ECO:0007669"/>
    <property type="project" value="TreeGrafter"/>
</dbReference>
<dbReference type="GeneID" id="25734920"/>
<accession>A0A0D2N042</accession>
<organism evidence="2 3">
    <name type="scientific">Monoraphidium neglectum</name>
    <dbReference type="NCBI Taxonomy" id="145388"/>
    <lineage>
        <taxon>Eukaryota</taxon>
        <taxon>Viridiplantae</taxon>
        <taxon>Chlorophyta</taxon>
        <taxon>core chlorophytes</taxon>
        <taxon>Chlorophyceae</taxon>
        <taxon>CS clade</taxon>
        <taxon>Sphaeropleales</taxon>
        <taxon>Selenastraceae</taxon>
        <taxon>Monoraphidium</taxon>
    </lineage>
</organism>
<dbReference type="EMBL" id="KK100439">
    <property type="protein sequence ID" value="KIZ05927.1"/>
    <property type="molecule type" value="Genomic_DNA"/>
</dbReference>
<dbReference type="STRING" id="145388.A0A0D2N042"/>
<sequence>MGCACGEVGLFVMGRGGLEAAPSPELLFTNAEDAAEGGAMAAAGAAIGAVLEGARPLLVEIQALCSPRQQVAGPGGGGDDDDEEDEEEREDGGGGGGYGGGGYGGFGGRRQREPPALPLMRVVTGFRDRSRVSMLMEVLAKHTTIKTQAVNVHVNVVGGYRVDASETAADLPLLAAVASSYLDAPLPPRTLVVGEVGLRGELRGTANMELRLLEAARLRYQLAVVPAASRVGLTQQELGGMRVVAARTVGQALEALFGPSVLPRQQRASSGGGSGGGGAAAARRQRRAAVQPLSSAAFASDE</sequence>
<feature type="region of interest" description="Disordered" evidence="1">
    <location>
        <begin position="69"/>
        <end position="113"/>
    </location>
</feature>
<dbReference type="GO" id="GO:0032259">
    <property type="term" value="P:methylation"/>
    <property type="evidence" value="ECO:0007669"/>
    <property type="project" value="UniProtKB-KW"/>
</dbReference>
<dbReference type="KEGG" id="mng:MNEG_2042"/>
<evidence type="ECO:0000256" key="1">
    <source>
        <dbReference type="SAM" id="MobiDB-lite"/>
    </source>
</evidence>
<feature type="region of interest" description="Disordered" evidence="1">
    <location>
        <begin position="264"/>
        <end position="302"/>
    </location>
</feature>
<evidence type="ECO:0000313" key="2">
    <source>
        <dbReference type="EMBL" id="KIZ05927.1"/>
    </source>
</evidence>
<evidence type="ECO:0000313" key="3">
    <source>
        <dbReference type="Proteomes" id="UP000054498"/>
    </source>
</evidence>
<dbReference type="PANTHER" id="PTHR32472">
    <property type="entry name" value="DNA REPAIR PROTEIN RADA"/>
    <property type="match status" value="1"/>
</dbReference>
<dbReference type="AlphaFoldDB" id="A0A0D2N042"/>
<keyword evidence="2" id="KW-0489">Methyltransferase</keyword>
<dbReference type="InterPro" id="IPR014721">
    <property type="entry name" value="Ribsml_uS5_D2-typ_fold_subgr"/>
</dbReference>
<name>A0A0D2N042_9CHLO</name>
<keyword evidence="3" id="KW-1185">Reference proteome</keyword>
<keyword evidence="2" id="KW-0808">Transferase</keyword>
<dbReference type="Proteomes" id="UP000054498">
    <property type="component" value="Unassembled WGS sequence"/>
</dbReference>
<dbReference type="RefSeq" id="XP_013904946.1">
    <property type="nucleotide sequence ID" value="XM_014049492.1"/>
</dbReference>
<gene>
    <name evidence="2" type="ORF">MNEG_2042</name>
</gene>
<feature type="compositionally biased region" description="Gly residues" evidence="1">
    <location>
        <begin position="270"/>
        <end position="279"/>
    </location>
</feature>
<dbReference type="PANTHER" id="PTHR32472:SF10">
    <property type="entry name" value="DNA REPAIR PROTEIN RADA-LIKE PROTEIN"/>
    <property type="match status" value="1"/>
</dbReference>
<dbReference type="OrthoDB" id="41505at2759"/>
<proteinExistence type="predicted"/>
<feature type="compositionally biased region" description="Acidic residues" evidence="1">
    <location>
        <begin position="78"/>
        <end position="90"/>
    </location>
</feature>
<dbReference type="GO" id="GO:0003908">
    <property type="term" value="F:methylated-DNA-[protein]-cysteine S-methyltransferase activity"/>
    <property type="evidence" value="ECO:0007669"/>
    <property type="project" value="UniProtKB-EC"/>
</dbReference>
<protein>
    <submittedName>
        <fullName evidence="2">Putative DNA repair protein rad</fullName>
        <ecNumber evidence="2">2.1.1.63</ecNumber>
    </submittedName>
</protein>
<feature type="compositionally biased region" description="Gly residues" evidence="1">
    <location>
        <begin position="93"/>
        <end position="108"/>
    </location>
</feature>
<dbReference type="InterPro" id="IPR020568">
    <property type="entry name" value="Ribosomal_Su5_D2-typ_SF"/>
</dbReference>